<protein>
    <submittedName>
        <fullName evidence="1">Uncharacterized protein</fullName>
    </submittedName>
</protein>
<proteinExistence type="predicted"/>
<dbReference type="EMBL" id="BARU01002041">
    <property type="protein sequence ID" value="GAH23548.1"/>
    <property type="molecule type" value="Genomic_DNA"/>
</dbReference>
<gene>
    <name evidence="1" type="ORF">S03H2_04998</name>
</gene>
<organism evidence="1">
    <name type="scientific">marine sediment metagenome</name>
    <dbReference type="NCBI Taxonomy" id="412755"/>
    <lineage>
        <taxon>unclassified sequences</taxon>
        <taxon>metagenomes</taxon>
        <taxon>ecological metagenomes</taxon>
    </lineage>
</organism>
<evidence type="ECO:0000313" key="1">
    <source>
        <dbReference type="EMBL" id="GAH23548.1"/>
    </source>
</evidence>
<dbReference type="AlphaFoldDB" id="X1FS27"/>
<reference evidence="1" key="1">
    <citation type="journal article" date="2014" name="Front. Microbiol.">
        <title>High frequency of phylogenetically diverse reductive dehalogenase-homologous genes in deep subseafloor sedimentary metagenomes.</title>
        <authorList>
            <person name="Kawai M."/>
            <person name="Futagami T."/>
            <person name="Toyoda A."/>
            <person name="Takaki Y."/>
            <person name="Nishi S."/>
            <person name="Hori S."/>
            <person name="Arai W."/>
            <person name="Tsubouchi T."/>
            <person name="Morono Y."/>
            <person name="Uchiyama I."/>
            <person name="Ito T."/>
            <person name="Fujiyama A."/>
            <person name="Inagaki F."/>
            <person name="Takami H."/>
        </authorList>
    </citation>
    <scope>NUCLEOTIDE SEQUENCE</scope>
    <source>
        <strain evidence="1">Expedition CK06-06</strain>
    </source>
</reference>
<accession>X1FS27</accession>
<name>X1FS27_9ZZZZ</name>
<sequence length="58" mass="6859">MAEKETPLQICTRKIKEFLKENELPLTMENIRRGFIFYASALPKETTIKKIYELLAKK</sequence>
<comment type="caution">
    <text evidence="1">The sequence shown here is derived from an EMBL/GenBank/DDBJ whole genome shotgun (WGS) entry which is preliminary data.</text>
</comment>